<evidence type="ECO:0000256" key="4">
    <source>
        <dbReference type="ARBA" id="ARBA00022989"/>
    </source>
</evidence>
<keyword evidence="10" id="KW-1185">Reference proteome</keyword>
<keyword evidence="6 8" id="KW-0675">Receptor</keyword>
<reference evidence="9 10" key="1">
    <citation type="submission" date="2024-05" db="EMBL/GenBank/DDBJ databases">
        <title>Genetic variation in Jamaican populations of the coffee berry borer (Hypothenemus hampei).</title>
        <authorList>
            <person name="Errbii M."/>
            <person name="Myrie A."/>
        </authorList>
    </citation>
    <scope>NUCLEOTIDE SEQUENCE [LARGE SCALE GENOMIC DNA]</scope>
    <source>
        <strain evidence="9">JA-Hopewell-2020-01-JO</strain>
        <tissue evidence="9">Whole body</tissue>
    </source>
</reference>
<dbReference type="GO" id="GO:0005886">
    <property type="term" value="C:plasma membrane"/>
    <property type="evidence" value="ECO:0007669"/>
    <property type="project" value="UniProtKB-SubCell"/>
</dbReference>
<accession>A0ABD1EED9</accession>
<evidence type="ECO:0000256" key="2">
    <source>
        <dbReference type="ARBA" id="ARBA00022475"/>
    </source>
</evidence>
<dbReference type="EMBL" id="JBDJPC010000008">
    <property type="protein sequence ID" value="KAL1493008.1"/>
    <property type="molecule type" value="Genomic_DNA"/>
</dbReference>
<comment type="function">
    <text evidence="8">Gustatory receptor which mediates acceptance or avoidance behavior, depending on its substrates.</text>
</comment>
<evidence type="ECO:0000313" key="9">
    <source>
        <dbReference type="EMBL" id="KAL1493008.1"/>
    </source>
</evidence>
<dbReference type="PANTHER" id="PTHR21143:SF104">
    <property type="entry name" value="GUSTATORY RECEPTOR 8A-RELATED"/>
    <property type="match status" value="1"/>
</dbReference>
<comment type="similarity">
    <text evidence="8">Belongs to the insect chemoreceptor superfamily. Gustatory receptor (GR) family.</text>
</comment>
<evidence type="ECO:0000256" key="7">
    <source>
        <dbReference type="ARBA" id="ARBA00023224"/>
    </source>
</evidence>
<evidence type="ECO:0000256" key="8">
    <source>
        <dbReference type="RuleBase" id="RU363108"/>
    </source>
</evidence>
<dbReference type="Pfam" id="PF08395">
    <property type="entry name" value="7tm_7"/>
    <property type="match status" value="1"/>
</dbReference>
<evidence type="ECO:0000256" key="1">
    <source>
        <dbReference type="ARBA" id="ARBA00004651"/>
    </source>
</evidence>
<evidence type="ECO:0000313" key="10">
    <source>
        <dbReference type="Proteomes" id="UP001566132"/>
    </source>
</evidence>
<dbReference type="Proteomes" id="UP001566132">
    <property type="component" value="Unassembled WGS sequence"/>
</dbReference>
<proteinExistence type="inferred from homology"/>
<evidence type="ECO:0000256" key="6">
    <source>
        <dbReference type="ARBA" id="ARBA00023170"/>
    </source>
</evidence>
<feature type="transmembrane region" description="Helical" evidence="8">
    <location>
        <begin position="327"/>
        <end position="345"/>
    </location>
</feature>
<feature type="transmembrane region" description="Helical" evidence="8">
    <location>
        <begin position="36"/>
        <end position="56"/>
    </location>
</feature>
<dbReference type="AlphaFoldDB" id="A0ABD1EED9"/>
<keyword evidence="4 8" id="KW-1133">Transmembrane helix</keyword>
<keyword evidence="3 8" id="KW-0812">Transmembrane</keyword>
<feature type="transmembrane region" description="Helical" evidence="8">
    <location>
        <begin position="121"/>
        <end position="142"/>
    </location>
</feature>
<gene>
    <name evidence="9" type="ORF">ABEB36_011154</name>
</gene>
<comment type="caution">
    <text evidence="9">The sequence shown here is derived from an EMBL/GenBank/DDBJ whole genome shotgun (WGS) entry which is preliminary data.</text>
</comment>
<organism evidence="9 10">
    <name type="scientific">Hypothenemus hampei</name>
    <name type="common">Coffee berry borer</name>
    <dbReference type="NCBI Taxonomy" id="57062"/>
    <lineage>
        <taxon>Eukaryota</taxon>
        <taxon>Metazoa</taxon>
        <taxon>Ecdysozoa</taxon>
        <taxon>Arthropoda</taxon>
        <taxon>Hexapoda</taxon>
        <taxon>Insecta</taxon>
        <taxon>Pterygota</taxon>
        <taxon>Neoptera</taxon>
        <taxon>Endopterygota</taxon>
        <taxon>Coleoptera</taxon>
        <taxon>Polyphaga</taxon>
        <taxon>Cucujiformia</taxon>
        <taxon>Curculionidae</taxon>
        <taxon>Scolytinae</taxon>
        <taxon>Hypothenemus</taxon>
    </lineage>
</organism>
<keyword evidence="5 8" id="KW-0472">Membrane</keyword>
<feature type="transmembrane region" description="Helical" evidence="8">
    <location>
        <begin position="248"/>
        <end position="268"/>
    </location>
</feature>
<keyword evidence="2 8" id="KW-1003">Cell membrane</keyword>
<keyword evidence="7 8" id="KW-0807">Transducer</keyword>
<comment type="subcellular location">
    <subcellularLocation>
        <location evidence="1 8">Cell membrane</location>
        <topology evidence="1 8">Multi-pass membrane protein</topology>
    </subcellularLocation>
</comment>
<sequence>MSIILRKSSQIVLMFLMLYPPHLIKRKIFQIYYSVYIIIGITVLVSLSLYGAFVVTIESHMIIFLRKILGIGENIVTLVITLLATNTLREQHKIDSLLIFFRNVYQYENRWIKSPGRKIKIKLVVITWVVVAVIKYLVIKIYMCSPLICLRQIIHYRNVVFLFVICLLLYELKLKFMALNSRLKKIKKVEELITLQYFQKHLFMVMDNINTMYGLFILFTILGVIILILLNIITILSRNFTATNGRMMPVFINGLYIQLHVFIIIVLANNLSEEIHNTIDVCYNMAAKCDSSLEIQKKNLYITMAERCHIRNIQLNAAGFFVIDNSAFIFIVSTVATYIIAILQIQAI</sequence>
<dbReference type="GO" id="GO:0007165">
    <property type="term" value="P:signal transduction"/>
    <property type="evidence" value="ECO:0007669"/>
    <property type="project" value="UniProtKB-KW"/>
</dbReference>
<feature type="transmembrane region" description="Helical" evidence="8">
    <location>
        <begin position="212"/>
        <end position="236"/>
    </location>
</feature>
<protein>
    <recommendedName>
        <fullName evidence="8">Gustatory receptor</fullName>
    </recommendedName>
</protein>
<evidence type="ECO:0000256" key="5">
    <source>
        <dbReference type="ARBA" id="ARBA00023136"/>
    </source>
</evidence>
<feature type="transmembrane region" description="Helical" evidence="8">
    <location>
        <begin position="68"/>
        <end position="88"/>
    </location>
</feature>
<dbReference type="PANTHER" id="PTHR21143">
    <property type="entry name" value="INVERTEBRATE GUSTATORY RECEPTOR"/>
    <property type="match status" value="1"/>
</dbReference>
<name>A0ABD1EED9_HYPHA</name>
<evidence type="ECO:0000256" key="3">
    <source>
        <dbReference type="ARBA" id="ARBA00022692"/>
    </source>
</evidence>
<dbReference type="InterPro" id="IPR013604">
    <property type="entry name" value="7TM_chemorcpt"/>
</dbReference>
<feature type="transmembrane region" description="Helical" evidence="8">
    <location>
        <begin position="154"/>
        <end position="172"/>
    </location>
</feature>